<feature type="transmembrane region" description="Helical" evidence="7">
    <location>
        <begin position="366"/>
        <end position="387"/>
    </location>
</feature>
<feature type="transmembrane region" description="Helical" evidence="7">
    <location>
        <begin position="95"/>
        <end position="117"/>
    </location>
</feature>
<keyword evidence="2" id="KW-0813">Transport</keyword>
<feature type="transmembrane region" description="Helical" evidence="7">
    <location>
        <begin position="421"/>
        <end position="440"/>
    </location>
</feature>
<dbReference type="Proteomes" id="UP000885806">
    <property type="component" value="Unassembled WGS sequence"/>
</dbReference>
<feature type="transmembrane region" description="Helical" evidence="7">
    <location>
        <begin position="50"/>
        <end position="74"/>
    </location>
</feature>
<organism evidence="8">
    <name type="scientific">Hellea balneolensis</name>
    <dbReference type="NCBI Taxonomy" id="287478"/>
    <lineage>
        <taxon>Bacteria</taxon>
        <taxon>Pseudomonadati</taxon>
        <taxon>Pseudomonadota</taxon>
        <taxon>Alphaproteobacteria</taxon>
        <taxon>Maricaulales</taxon>
        <taxon>Robiginitomaculaceae</taxon>
        <taxon>Hellea</taxon>
    </lineage>
</organism>
<dbReference type="Pfam" id="PF01554">
    <property type="entry name" value="MatE"/>
    <property type="match status" value="2"/>
</dbReference>
<evidence type="ECO:0000256" key="6">
    <source>
        <dbReference type="ARBA" id="ARBA00023136"/>
    </source>
</evidence>
<comment type="caution">
    <text evidence="8">The sequence shown here is derived from an EMBL/GenBank/DDBJ whole genome shotgun (WGS) entry which is preliminary data.</text>
</comment>
<feature type="transmembrane region" description="Helical" evidence="7">
    <location>
        <begin position="165"/>
        <end position="186"/>
    </location>
</feature>
<keyword evidence="3" id="KW-1003">Cell membrane</keyword>
<feature type="transmembrane region" description="Helical" evidence="7">
    <location>
        <begin position="137"/>
        <end position="158"/>
    </location>
</feature>
<dbReference type="GO" id="GO:0015297">
    <property type="term" value="F:antiporter activity"/>
    <property type="evidence" value="ECO:0007669"/>
    <property type="project" value="InterPro"/>
</dbReference>
<name>A0A7V5NWB0_9PROT</name>
<keyword evidence="4 7" id="KW-0812">Transmembrane</keyword>
<accession>A0A7V5NWB0</accession>
<evidence type="ECO:0000256" key="7">
    <source>
        <dbReference type="SAM" id="Phobius"/>
    </source>
</evidence>
<dbReference type="InterPro" id="IPR052031">
    <property type="entry name" value="Membrane_Transporter-Flippase"/>
</dbReference>
<dbReference type="GO" id="GO:0005886">
    <property type="term" value="C:plasma membrane"/>
    <property type="evidence" value="ECO:0007669"/>
    <property type="project" value="UniProtKB-SubCell"/>
</dbReference>
<feature type="transmembrane region" description="Helical" evidence="7">
    <location>
        <begin position="198"/>
        <end position="222"/>
    </location>
</feature>
<evidence type="ECO:0000256" key="4">
    <source>
        <dbReference type="ARBA" id="ARBA00022692"/>
    </source>
</evidence>
<keyword evidence="5 7" id="KW-1133">Transmembrane helix</keyword>
<evidence type="ECO:0000256" key="1">
    <source>
        <dbReference type="ARBA" id="ARBA00004429"/>
    </source>
</evidence>
<evidence type="ECO:0000256" key="3">
    <source>
        <dbReference type="ARBA" id="ARBA00022475"/>
    </source>
</evidence>
<dbReference type="InterPro" id="IPR048279">
    <property type="entry name" value="MdtK-like"/>
</dbReference>
<dbReference type="GO" id="GO:0042910">
    <property type="term" value="F:xenobiotic transmembrane transporter activity"/>
    <property type="evidence" value="ECO:0007669"/>
    <property type="project" value="InterPro"/>
</dbReference>
<dbReference type="PANTHER" id="PTHR43549:SF3">
    <property type="entry name" value="MULTIDRUG RESISTANCE PROTEIN YPNP-RELATED"/>
    <property type="match status" value="1"/>
</dbReference>
<dbReference type="PIRSF" id="PIRSF006603">
    <property type="entry name" value="DinF"/>
    <property type="match status" value="1"/>
</dbReference>
<feature type="transmembrane region" description="Helical" evidence="7">
    <location>
        <begin position="327"/>
        <end position="346"/>
    </location>
</feature>
<evidence type="ECO:0000256" key="5">
    <source>
        <dbReference type="ARBA" id="ARBA00022989"/>
    </source>
</evidence>
<gene>
    <name evidence="8" type="ORF">ENK01_00880</name>
</gene>
<feature type="transmembrane region" description="Helical" evidence="7">
    <location>
        <begin position="288"/>
        <end position="306"/>
    </location>
</feature>
<reference evidence="8" key="1">
    <citation type="journal article" date="2020" name="mSystems">
        <title>Genome- and Community-Level Interaction Insights into Carbon Utilization and Element Cycling Functions of Hydrothermarchaeota in Hydrothermal Sediment.</title>
        <authorList>
            <person name="Zhou Z."/>
            <person name="Liu Y."/>
            <person name="Xu W."/>
            <person name="Pan J."/>
            <person name="Luo Z.H."/>
            <person name="Li M."/>
        </authorList>
    </citation>
    <scope>NUCLEOTIDE SEQUENCE [LARGE SCALE GENOMIC DNA]</scope>
    <source>
        <strain evidence="8">HyVt-538</strain>
    </source>
</reference>
<feature type="transmembrane region" description="Helical" evidence="7">
    <location>
        <begin position="243"/>
        <end position="268"/>
    </location>
</feature>
<evidence type="ECO:0000256" key="2">
    <source>
        <dbReference type="ARBA" id="ARBA00022448"/>
    </source>
</evidence>
<comment type="subcellular location">
    <subcellularLocation>
        <location evidence="1">Cell inner membrane</location>
        <topology evidence="1">Multi-pass membrane protein</topology>
    </subcellularLocation>
</comment>
<dbReference type="PANTHER" id="PTHR43549">
    <property type="entry name" value="MULTIDRUG RESISTANCE PROTEIN YPNP-RELATED"/>
    <property type="match status" value="1"/>
</dbReference>
<feature type="transmembrane region" description="Helical" evidence="7">
    <location>
        <begin position="21"/>
        <end position="44"/>
    </location>
</feature>
<dbReference type="AlphaFoldDB" id="A0A7V5NWB0"/>
<sequence>MSSKQRIDLTQGSVARHILRMLVPFWLAILAMLSAGVVDTIYIGHISTDALAAIGFCFPIVFFINSINIGLGAGTLSAISRDLGRKNMETARAHAASAILLTILIMLATTLLAVLLARPIVRSMGATETVLKLSMTYLYLGLPALIFTGIAMMCNNILRASGEAVLPSLIMVSGAIFNIIIDPFLIFGLGPFPRMEVAGAALGTLIASGLSAGIGLYLVAITRKAIRFAGLRRDDIVSAWRRIGHVALPATGTNTIVPLAAFAAVTIIARLLGKVDVAAFTVTARSEMLMISILFALSACIGANTGQNGGAGLSDRVRQAFSFSYQLCLGWGVLAGILGFVFAGHIPALFTTDPEVIALATPYFKIVPITFAGYGFVFVSAAGLNGLGRPLYGLVYTIIRSLVFYIGFIWIGAHIDGLRGVYLGIATANILSGAIAWYYTTRHVPMSVHQQT</sequence>
<protein>
    <submittedName>
        <fullName evidence="8">MATE family efflux transporter</fullName>
    </submittedName>
</protein>
<proteinExistence type="predicted"/>
<dbReference type="InterPro" id="IPR002528">
    <property type="entry name" value="MATE_fam"/>
</dbReference>
<feature type="transmembrane region" description="Helical" evidence="7">
    <location>
        <begin position="394"/>
        <end position="415"/>
    </location>
</feature>
<keyword evidence="6 7" id="KW-0472">Membrane</keyword>
<evidence type="ECO:0000313" key="8">
    <source>
        <dbReference type="EMBL" id="HHI88479.1"/>
    </source>
</evidence>
<dbReference type="EMBL" id="DROP01000060">
    <property type="protein sequence ID" value="HHI88479.1"/>
    <property type="molecule type" value="Genomic_DNA"/>
</dbReference>
<dbReference type="NCBIfam" id="TIGR00797">
    <property type="entry name" value="matE"/>
    <property type="match status" value="1"/>
</dbReference>